<evidence type="ECO:0000313" key="3">
    <source>
        <dbReference type="Proteomes" id="UP000487268"/>
    </source>
</evidence>
<comment type="caution">
    <text evidence="2">The sequence shown here is derived from an EMBL/GenBank/DDBJ whole genome shotgun (WGS) entry which is preliminary data.</text>
</comment>
<dbReference type="InterPro" id="IPR011009">
    <property type="entry name" value="Kinase-like_dom_sf"/>
</dbReference>
<dbReference type="EMBL" id="WEGH01000002">
    <property type="protein sequence ID" value="MQY05900.1"/>
    <property type="molecule type" value="Genomic_DNA"/>
</dbReference>
<evidence type="ECO:0008006" key="4">
    <source>
        <dbReference type="Google" id="ProtNLM"/>
    </source>
</evidence>
<keyword evidence="3" id="KW-1185">Reference proteome</keyword>
<dbReference type="PANTHER" id="PTHR12149:SF8">
    <property type="entry name" value="PROTEIN-RIBULOSAMINE 3-KINASE"/>
    <property type="match status" value="1"/>
</dbReference>
<evidence type="ECO:0000256" key="1">
    <source>
        <dbReference type="PIRNR" id="PIRNR006221"/>
    </source>
</evidence>
<accession>A0A7K0BXI6</accession>
<keyword evidence="1" id="KW-0808">Transferase</keyword>
<proteinExistence type="inferred from homology"/>
<dbReference type="OrthoDB" id="5291879at2"/>
<dbReference type="SUPFAM" id="SSF56112">
    <property type="entry name" value="Protein kinase-like (PK-like)"/>
    <property type="match status" value="1"/>
</dbReference>
<dbReference type="Gene3D" id="1.20.1270.240">
    <property type="match status" value="1"/>
</dbReference>
<dbReference type="Gene3D" id="3.30.200.20">
    <property type="entry name" value="Phosphorylase Kinase, domain 1"/>
    <property type="match status" value="1"/>
</dbReference>
<dbReference type="PIRSF" id="PIRSF006221">
    <property type="entry name" value="Ketosamine-3-kinase"/>
    <property type="match status" value="1"/>
</dbReference>
<dbReference type="AlphaFoldDB" id="A0A7K0BXI6"/>
<dbReference type="GO" id="GO:0016301">
    <property type="term" value="F:kinase activity"/>
    <property type="evidence" value="ECO:0007669"/>
    <property type="project" value="UniProtKB-UniRule"/>
</dbReference>
<organism evidence="2 3">
    <name type="scientific">Actinomadura macrotermitis</name>
    <dbReference type="NCBI Taxonomy" id="2585200"/>
    <lineage>
        <taxon>Bacteria</taxon>
        <taxon>Bacillati</taxon>
        <taxon>Actinomycetota</taxon>
        <taxon>Actinomycetes</taxon>
        <taxon>Streptosporangiales</taxon>
        <taxon>Thermomonosporaceae</taxon>
        <taxon>Actinomadura</taxon>
    </lineage>
</organism>
<dbReference type="Gene3D" id="1.10.510.10">
    <property type="entry name" value="Transferase(Phosphotransferase) domain 1"/>
    <property type="match status" value="1"/>
</dbReference>
<keyword evidence="1" id="KW-0418">Kinase</keyword>
<sequence>MRLRDVVDLGTSHSWSLQRATADDGREVFVKAADGASGVLAAEAAGLRWLAEAGPDAPVVEVLEAGERRLVLPWLEPGVPTARTAERFGRELAAMHAASPGAYGAPWEGYIADLPLDNTLDEGPWPRWYAERRLAPFLRRAAGDLGADGVRLVERVIEEIDVLAGAAEPPARIHGDLWSGNLRWTPDRAVLIDPAAHGGHRESDLAMLALFGAPEMDRIVAAYDEAAPLAPGWRDRVPLHQLHPLLVHVALYGVSYRIATIEAAVGALG</sequence>
<reference evidence="2 3" key="1">
    <citation type="submission" date="2019-10" db="EMBL/GenBank/DDBJ databases">
        <title>Actinomadura rubteroloni sp. nov. and Actinomadura macrotermitis sp. nov., isolated from the gut of fungus growing-termite Macrotermes natalensis.</title>
        <authorList>
            <person name="Benndorf R."/>
            <person name="Martin K."/>
            <person name="Kuefner M."/>
            <person name="De Beer W."/>
            <person name="Kaster A.-K."/>
            <person name="Vollmers J."/>
            <person name="Poulsen M."/>
            <person name="Beemelmanns C."/>
        </authorList>
    </citation>
    <scope>NUCLEOTIDE SEQUENCE [LARGE SCALE GENOMIC DNA]</scope>
    <source>
        <strain evidence="2 3">RB68</strain>
    </source>
</reference>
<protein>
    <recommendedName>
        <fullName evidence="4">Fructosamine-3-kinase</fullName>
    </recommendedName>
</protein>
<dbReference type="Proteomes" id="UP000487268">
    <property type="component" value="Unassembled WGS sequence"/>
</dbReference>
<dbReference type="RefSeq" id="WP_153534236.1">
    <property type="nucleotide sequence ID" value="NZ_WEGH01000002.1"/>
</dbReference>
<evidence type="ECO:0000313" key="2">
    <source>
        <dbReference type="EMBL" id="MQY05900.1"/>
    </source>
</evidence>
<dbReference type="InterPro" id="IPR016477">
    <property type="entry name" value="Fructo-/Ketosamine-3-kinase"/>
</dbReference>
<name>A0A7K0BXI6_9ACTN</name>
<dbReference type="Pfam" id="PF03881">
    <property type="entry name" value="Fructosamin_kin"/>
    <property type="match status" value="1"/>
</dbReference>
<comment type="similarity">
    <text evidence="1">Belongs to the fructosamine kinase family.</text>
</comment>
<dbReference type="PANTHER" id="PTHR12149">
    <property type="entry name" value="FRUCTOSAMINE 3 KINASE-RELATED PROTEIN"/>
    <property type="match status" value="1"/>
</dbReference>
<gene>
    <name evidence="2" type="ORF">ACRB68_39790</name>
</gene>